<protein>
    <submittedName>
        <fullName evidence="2">Rhodanese-related sulfurtransferase</fullName>
    </submittedName>
</protein>
<dbReference type="InterPro" id="IPR001307">
    <property type="entry name" value="Thiosulphate_STrfase_CS"/>
</dbReference>
<dbReference type="InterPro" id="IPR050229">
    <property type="entry name" value="GlpE_sulfurtransferase"/>
</dbReference>
<sequence>MNETLPSVEPEHVHERVAAGATLVDVREPDYFTRFHLPGAINISVNSIRRRAPEVLADPEQEIICYCNGGTRGPRATQALLELGYRNAMVLDGGLRRYMEMFEGR</sequence>
<dbReference type="SMART" id="SM00450">
    <property type="entry name" value="RHOD"/>
    <property type="match status" value="1"/>
</dbReference>
<dbReference type="PANTHER" id="PTHR43031:SF1">
    <property type="entry name" value="PYRIDINE NUCLEOTIDE-DISULPHIDE OXIDOREDUCTASE"/>
    <property type="match status" value="1"/>
</dbReference>
<dbReference type="RefSeq" id="WP_183699826.1">
    <property type="nucleotide sequence ID" value="NZ_JACHFE010000002.1"/>
</dbReference>
<dbReference type="PANTHER" id="PTHR43031">
    <property type="entry name" value="FAD-DEPENDENT OXIDOREDUCTASE"/>
    <property type="match status" value="1"/>
</dbReference>
<dbReference type="Pfam" id="PF00581">
    <property type="entry name" value="Rhodanese"/>
    <property type="match status" value="1"/>
</dbReference>
<feature type="domain" description="Rhodanese" evidence="1">
    <location>
        <begin position="17"/>
        <end position="103"/>
    </location>
</feature>
<dbReference type="SUPFAM" id="SSF52821">
    <property type="entry name" value="Rhodanese/Cell cycle control phosphatase"/>
    <property type="match status" value="1"/>
</dbReference>
<name>A0A840U7L6_9GAMM</name>
<gene>
    <name evidence="2" type="ORF">HNR38_000685</name>
</gene>
<accession>A0A840U7L6</accession>
<keyword evidence="3" id="KW-1185">Reference proteome</keyword>
<dbReference type="Proteomes" id="UP000591735">
    <property type="component" value="Unassembled WGS sequence"/>
</dbReference>
<dbReference type="InterPro" id="IPR001763">
    <property type="entry name" value="Rhodanese-like_dom"/>
</dbReference>
<dbReference type="GO" id="GO:0004792">
    <property type="term" value="F:thiosulfate-cyanide sulfurtransferase activity"/>
    <property type="evidence" value="ECO:0007669"/>
    <property type="project" value="InterPro"/>
</dbReference>
<proteinExistence type="predicted"/>
<reference evidence="2 3" key="1">
    <citation type="submission" date="2020-08" db="EMBL/GenBank/DDBJ databases">
        <title>Genomic Encyclopedia of Type Strains, Phase IV (KMG-IV): sequencing the most valuable type-strain genomes for metagenomic binning, comparative biology and taxonomic classification.</title>
        <authorList>
            <person name="Goeker M."/>
        </authorList>
    </citation>
    <scope>NUCLEOTIDE SEQUENCE [LARGE SCALE GENOMIC DNA]</scope>
    <source>
        <strain evidence="2 3">DSM 22359</strain>
    </source>
</reference>
<organism evidence="2 3">
    <name type="scientific">Marinobacter oulmenensis</name>
    <dbReference type="NCBI Taxonomy" id="643747"/>
    <lineage>
        <taxon>Bacteria</taxon>
        <taxon>Pseudomonadati</taxon>
        <taxon>Pseudomonadota</taxon>
        <taxon>Gammaproteobacteria</taxon>
        <taxon>Pseudomonadales</taxon>
        <taxon>Marinobacteraceae</taxon>
        <taxon>Marinobacter</taxon>
    </lineage>
</organism>
<evidence type="ECO:0000313" key="3">
    <source>
        <dbReference type="Proteomes" id="UP000591735"/>
    </source>
</evidence>
<keyword evidence="2" id="KW-0808">Transferase</keyword>
<dbReference type="AlphaFoldDB" id="A0A840U7L6"/>
<dbReference type="PROSITE" id="PS00380">
    <property type="entry name" value="RHODANESE_1"/>
    <property type="match status" value="1"/>
</dbReference>
<evidence type="ECO:0000313" key="2">
    <source>
        <dbReference type="EMBL" id="MBB5320213.1"/>
    </source>
</evidence>
<dbReference type="PROSITE" id="PS50206">
    <property type="entry name" value="RHODANESE_3"/>
    <property type="match status" value="1"/>
</dbReference>
<dbReference type="CDD" id="cd00158">
    <property type="entry name" value="RHOD"/>
    <property type="match status" value="1"/>
</dbReference>
<dbReference type="Gene3D" id="3.40.250.10">
    <property type="entry name" value="Rhodanese-like domain"/>
    <property type="match status" value="1"/>
</dbReference>
<dbReference type="InterPro" id="IPR036873">
    <property type="entry name" value="Rhodanese-like_dom_sf"/>
</dbReference>
<evidence type="ECO:0000259" key="1">
    <source>
        <dbReference type="PROSITE" id="PS50206"/>
    </source>
</evidence>
<comment type="caution">
    <text evidence="2">The sequence shown here is derived from an EMBL/GenBank/DDBJ whole genome shotgun (WGS) entry which is preliminary data.</text>
</comment>
<dbReference type="EMBL" id="JACHFE010000002">
    <property type="protein sequence ID" value="MBB5320213.1"/>
    <property type="molecule type" value="Genomic_DNA"/>
</dbReference>